<dbReference type="GeneID" id="111284383"/>
<gene>
    <name evidence="3" type="primary">LOC111284383</name>
</gene>
<keyword evidence="1" id="KW-0812">Transmembrane</keyword>
<dbReference type="PANTHER" id="PTHR33133:SF1">
    <property type="entry name" value="EXPRESSED PROTEIN-RELATED"/>
    <property type="match status" value="1"/>
</dbReference>
<name>A0A6P5XKX5_DURZI</name>
<keyword evidence="1" id="KW-1133">Transmembrane helix</keyword>
<accession>A0A6P5XKX5</accession>
<proteinExistence type="predicted"/>
<organism evidence="2 3">
    <name type="scientific">Durio zibethinus</name>
    <name type="common">Durian</name>
    <dbReference type="NCBI Taxonomy" id="66656"/>
    <lineage>
        <taxon>Eukaryota</taxon>
        <taxon>Viridiplantae</taxon>
        <taxon>Streptophyta</taxon>
        <taxon>Embryophyta</taxon>
        <taxon>Tracheophyta</taxon>
        <taxon>Spermatophyta</taxon>
        <taxon>Magnoliopsida</taxon>
        <taxon>eudicotyledons</taxon>
        <taxon>Gunneridae</taxon>
        <taxon>Pentapetalae</taxon>
        <taxon>rosids</taxon>
        <taxon>malvids</taxon>
        <taxon>Malvales</taxon>
        <taxon>Malvaceae</taxon>
        <taxon>Helicteroideae</taxon>
        <taxon>Durio</taxon>
    </lineage>
</organism>
<feature type="transmembrane region" description="Helical" evidence="1">
    <location>
        <begin position="241"/>
        <end position="260"/>
    </location>
</feature>
<protein>
    <submittedName>
        <fullName evidence="3">Uncharacterized protein LOC111284383</fullName>
    </submittedName>
</protein>
<evidence type="ECO:0000256" key="1">
    <source>
        <dbReference type="SAM" id="Phobius"/>
    </source>
</evidence>
<reference evidence="3" key="1">
    <citation type="submission" date="2025-08" db="UniProtKB">
        <authorList>
            <consortium name="RefSeq"/>
        </authorList>
    </citation>
    <scope>IDENTIFICATION</scope>
    <source>
        <tissue evidence="3">Fruit stalk</tissue>
    </source>
</reference>
<feature type="transmembrane region" description="Helical" evidence="1">
    <location>
        <begin position="148"/>
        <end position="174"/>
    </location>
</feature>
<dbReference type="KEGG" id="dzi:111284383"/>
<sequence length="303" mass="33955">MALALRTVEMHIDFNDQADDAYKVYLKNGRLMAFIAVIIISLHTMIYLLNIFSITPWITDFITKQSYQLLFATPGSPEFTNLVIGTVKDLKIFLVVELVFLLISAIASLFFAISTTYASALIHGGKNISIKDLVSTTIRSLKRPLITCFYITLFLLGYLSLCFTTLLLLAMILGIGGDQITSAFSAILLTVSATVFYTFESVVWNLSLVISVLEEKFGIEALGKAAQICLRLVKLEQPKTMGIVIAVLVVSSIWMVRMFWYTAYTVLYYRCKKTHGEEVELQAADHMEYTRIPSPPLTNETIP</sequence>
<keyword evidence="1" id="KW-0472">Membrane</keyword>
<dbReference type="AlphaFoldDB" id="A0A6P5XKX5"/>
<dbReference type="PANTHER" id="PTHR33133">
    <property type="entry name" value="OS08G0107100 PROTEIN-RELATED"/>
    <property type="match status" value="1"/>
</dbReference>
<dbReference type="Proteomes" id="UP000515121">
    <property type="component" value="Unplaced"/>
</dbReference>
<keyword evidence="2" id="KW-1185">Reference proteome</keyword>
<dbReference type="OrthoDB" id="777403at2759"/>
<feature type="transmembrane region" description="Helical" evidence="1">
    <location>
        <begin position="92"/>
        <end position="113"/>
    </location>
</feature>
<feature type="transmembrane region" description="Helical" evidence="1">
    <location>
        <begin position="180"/>
        <end position="199"/>
    </location>
</feature>
<evidence type="ECO:0000313" key="3">
    <source>
        <dbReference type="RefSeq" id="XP_022728795.1"/>
    </source>
</evidence>
<dbReference type="RefSeq" id="XP_022728795.1">
    <property type="nucleotide sequence ID" value="XM_022873060.1"/>
</dbReference>
<evidence type="ECO:0000313" key="2">
    <source>
        <dbReference type="Proteomes" id="UP000515121"/>
    </source>
</evidence>
<feature type="transmembrane region" description="Helical" evidence="1">
    <location>
        <begin position="31"/>
        <end position="52"/>
    </location>
</feature>